<dbReference type="EMBL" id="BAAFSV010000002">
    <property type="protein sequence ID" value="GAB1314003.1"/>
    <property type="molecule type" value="Genomic_DNA"/>
</dbReference>
<reference evidence="1 2" key="1">
    <citation type="submission" date="2024-09" db="EMBL/GenBank/DDBJ databases">
        <title>Itraconazole resistance in Madurella fahalii resulting from another homologue of gene encoding cytochrome P450 14-alpha sterol demethylase (CYP51).</title>
        <authorList>
            <person name="Yoshioka I."/>
            <person name="Fahal A.H."/>
            <person name="Kaneko S."/>
            <person name="Yaguchi T."/>
        </authorList>
    </citation>
    <scope>NUCLEOTIDE SEQUENCE [LARGE SCALE GENOMIC DNA]</scope>
    <source>
        <strain evidence="1 2">IFM 68171</strain>
    </source>
</reference>
<evidence type="ECO:0000313" key="1">
    <source>
        <dbReference type="EMBL" id="GAB1314003.1"/>
    </source>
</evidence>
<accession>A0ABQ0G8A4</accession>
<dbReference type="Proteomes" id="UP001628179">
    <property type="component" value="Unassembled WGS sequence"/>
</dbReference>
<dbReference type="RefSeq" id="XP_070915734.1">
    <property type="nucleotide sequence ID" value="XM_071059633.1"/>
</dbReference>
<sequence length="145" mass="17298">MWKMRARAGAKWEDHTTTARDYVSFYASFRQFQMLRQQDLSGDFNYVPDFRQLLFREIWFREAEKLEALGNRHAEVLDFWRDYERFDRSKIAMPADAMPNTTCIDQLLLSVRARVALRFLVICSGILYASSRLNMPWTRFLPKIS</sequence>
<dbReference type="GeneID" id="98174956"/>
<gene>
    <name evidence="1" type="ORF">MFIFM68171_04213</name>
</gene>
<comment type="caution">
    <text evidence="1">The sequence shown here is derived from an EMBL/GenBank/DDBJ whole genome shotgun (WGS) entry which is preliminary data.</text>
</comment>
<name>A0ABQ0G8A4_9PEZI</name>
<proteinExistence type="predicted"/>
<keyword evidence="2" id="KW-1185">Reference proteome</keyword>
<protein>
    <submittedName>
        <fullName evidence="1">Uncharacterized protein</fullName>
    </submittedName>
</protein>
<evidence type="ECO:0000313" key="2">
    <source>
        <dbReference type="Proteomes" id="UP001628179"/>
    </source>
</evidence>
<organism evidence="1 2">
    <name type="scientific">Madurella fahalii</name>
    <dbReference type="NCBI Taxonomy" id="1157608"/>
    <lineage>
        <taxon>Eukaryota</taxon>
        <taxon>Fungi</taxon>
        <taxon>Dikarya</taxon>
        <taxon>Ascomycota</taxon>
        <taxon>Pezizomycotina</taxon>
        <taxon>Sordariomycetes</taxon>
        <taxon>Sordariomycetidae</taxon>
        <taxon>Sordariales</taxon>
        <taxon>Sordariales incertae sedis</taxon>
        <taxon>Madurella</taxon>
    </lineage>
</organism>